<accession>A0A0M3AQM2</accession>
<name>A0A0M3AQM2_9SPHN</name>
<dbReference type="EMBL" id="LBIC01000008">
    <property type="protein sequence ID" value="KKW90839.1"/>
    <property type="molecule type" value="Genomic_DNA"/>
</dbReference>
<dbReference type="AlphaFoldDB" id="A0A0M3AQM2"/>
<keyword evidence="2" id="KW-1185">Reference proteome</keyword>
<evidence type="ECO:0000313" key="1">
    <source>
        <dbReference type="EMBL" id="KKW90839.1"/>
    </source>
</evidence>
<evidence type="ECO:0000313" key="2">
    <source>
        <dbReference type="Proteomes" id="UP000033874"/>
    </source>
</evidence>
<dbReference type="RefSeq" id="WP_046764942.1">
    <property type="nucleotide sequence ID" value="NZ_LBIC01000008.1"/>
</dbReference>
<dbReference type="PATRIC" id="fig|56193.3.peg.3684"/>
<protein>
    <submittedName>
        <fullName evidence="1">Uncharacterized protein</fullName>
    </submittedName>
</protein>
<reference evidence="1 2" key="1">
    <citation type="submission" date="2015-04" db="EMBL/GenBank/DDBJ databases">
        <title>Genome sequence of aromatic hydrocarbons-degrading Sphingobium chungbukense DJ77.</title>
        <authorList>
            <person name="Kim Y.-C."/>
            <person name="Chae J.-C."/>
        </authorList>
    </citation>
    <scope>NUCLEOTIDE SEQUENCE [LARGE SCALE GENOMIC DNA]</scope>
    <source>
        <strain evidence="1 2">DJ77</strain>
    </source>
</reference>
<comment type="caution">
    <text evidence="1">The sequence shown here is derived from an EMBL/GenBank/DDBJ whole genome shotgun (WGS) entry which is preliminary data.</text>
</comment>
<sequence length="95" mass="10948">MAKQPPQISLDWRDENYGSVCAVTAFRNYAGTHDWSDLVRRRFRGCVKRAGFEFHFGRCSYIARKGERAERQRALCDELAKAGFQIIHGDARPVE</sequence>
<dbReference type="Proteomes" id="UP000033874">
    <property type="component" value="Unassembled WGS sequence"/>
</dbReference>
<proteinExistence type="predicted"/>
<organism evidence="1 2">
    <name type="scientific">Sphingobium chungbukense</name>
    <dbReference type="NCBI Taxonomy" id="56193"/>
    <lineage>
        <taxon>Bacteria</taxon>
        <taxon>Pseudomonadati</taxon>
        <taxon>Pseudomonadota</taxon>
        <taxon>Alphaproteobacteria</taxon>
        <taxon>Sphingomonadales</taxon>
        <taxon>Sphingomonadaceae</taxon>
        <taxon>Sphingobium</taxon>
    </lineage>
</organism>
<gene>
    <name evidence="1" type="ORF">YP76_17595</name>
</gene>